<feature type="binding site" evidence="17">
    <location>
        <position position="192"/>
    </location>
    <ligand>
        <name>FAD</name>
        <dbReference type="ChEBI" id="CHEBI:57692"/>
    </ligand>
</feature>
<keyword evidence="14" id="KW-0325">Glycoprotein</keyword>
<proteinExistence type="inferred from homology"/>
<evidence type="ECO:0000256" key="15">
    <source>
        <dbReference type="ARBA" id="ARBA00023284"/>
    </source>
</evidence>
<evidence type="ECO:0000256" key="5">
    <source>
        <dbReference type="ARBA" id="ARBA00022448"/>
    </source>
</evidence>
<evidence type="ECO:0000256" key="14">
    <source>
        <dbReference type="ARBA" id="ARBA00023180"/>
    </source>
</evidence>
<evidence type="ECO:0008006" key="21">
    <source>
        <dbReference type="Google" id="ProtNLM"/>
    </source>
</evidence>
<evidence type="ECO:0000256" key="7">
    <source>
        <dbReference type="ARBA" id="ARBA00022729"/>
    </source>
</evidence>
<feature type="binding site" evidence="17">
    <location>
        <position position="203"/>
    </location>
    <ligand>
        <name>FAD</name>
        <dbReference type="ChEBI" id="CHEBI:57692"/>
    </ligand>
</feature>
<comment type="subunit">
    <text evidence="4">May function both as a monomer and a homodimer.</text>
</comment>
<keyword evidence="12" id="KW-0472">Membrane</keyword>
<dbReference type="PANTHER" id="PTHR12613:SF0">
    <property type="entry name" value="ERO1-LIKE PROTEIN"/>
    <property type="match status" value="1"/>
</dbReference>
<dbReference type="GO" id="GO:0005789">
    <property type="term" value="C:endoplasmic reticulum membrane"/>
    <property type="evidence" value="ECO:0007669"/>
    <property type="project" value="UniProtKB-SubCell"/>
</dbReference>
<protein>
    <recommendedName>
        <fullName evidence="21">Endoplasmic reticulum oxidoreductin-1</fullName>
    </recommendedName>
</protein>
<name>A0A8T2TYR6_CERRI</name>
<dbReference type="InterPro" id="IPR037192">
    <property type="entry name" value="ERO1-like_sf"/>
</dbReference>
<keyword evidence="9 17" id="KW-0274">FAD</keyword>
<feature type="disulfide bond" description="Redox-active" evidence="18">
    <location>
        <begin position="373"/>
        <end position="376"/>
    </location>
</feature>
<dbReference type="GO" id="GO:0071949">
    <property type="term" value="F:FAD binding"/>
    <property type="evidence" value="ECO:0007669"/>
    <property type="project" value="InterPro"/>
</dbReference>
<keyword evidence="8" id="KW-0256">Endoplasmic reticulum</keyword>
<evidence type="ECO:0000256" key="3">
    <source>
        <dbReference type="ARBA" id="ARBA00008277"/>
    </source>
</evidence>
<comment type="cofactor">
    <cofactor evidence="1 17">
        <name>FAD</name>
        <dbReference type="ChEBI" id="CHEBI:57692"/>
    </cofactor>
</comment>
<evidence type="ECO:0000256" key="18">
    <source>
        <dbReference type="PIRSR" id="PIRSR017205-3"/>
    </source>
</evidence>
<feature type="disulfide bond" description="Redox-active" evidence="18">
    <location>
        <begin position="108"/>
        <end position="113"/>
    </location>
</feature>
<keyword evidence="6" id="KW-0285">Flavoprotein</keyword>
<dbReference type="GO" id="GO:0034975">
    <property type="term" value="P:protein folding in endoplasmic reticulum"/>
    <property type="evidence" value="ECO:0007669"/>
    <property type="project" value="InterPro"/>
</dbReference>
<evidence type="ECO:0000256" key="8">
    <source>
        <dbReference type="ARBA" id="ARBA00022824"/>
    </source>
</evidence>
<feature type="binding site" evidence="17">
    <location>
        <position position="239"/>
    </location>
    <ligand>
        <name>FAD</name>
        <dbReference type="ChEBI" id="CHEBI:57692"/>
    </ligand>
</feature>
<evidence type="ECO:0000256" key="6">
    <source>
        <dbReference type="ARBA" id="ARBA00022630"/>
    </source>
</evidence>
<reference evidence="19" key="1">
    <citation type="submission" date="2021-08" db="EMBL/GenBank/DDBJ databases">
        <title>WGS assembly of Ceratopteris richardii.</title>
        <authorList>
            <person name="Marchant D.B."/>
            <person name="Chen G."/>
            <person name="Jenkins J."/>
            <person name="Shu S."/>
            <person name="Leebens-Mack J."/>
            <person name="Grimwood J."/>
            <person name="Schmutz J."/>
            <person name="Soltis P."/>
            <person name="Soltis D."/>
            <person name="Chen Z.-H."/>
        </authorList>
    </citation>
    <scope>NUCLEOTIDE SEQUENCE</scope>
    <source>
        <strain evidence="19">Whitten #5841</strain>
        <tissue evidence="19">Leaf</tissue>
    </source>
</reference>
<evidence type="ECO:0000256" key="10">
    <source>
        <dbReference type="ARBA" id="ARBA00022982"/>
    </source>
</evidence>
<dbReference type="Pfam" id="PF04137">
    <property type="entry name" value="ERO1"/>
    <property type="match status" value="1"/>
</dbReference>
<keyword evidence="10" id="KW-0249">Electron transport</keyword>
<evidence type="ECO:0000256" key="4">
    <source>
        <dbReference type="ARBA" id="ARBA00011802"/>
    </source>
</evidence>
<evidence type="ECO:0000256" key="11">
    <source>
        <dbReference type="ARBA" id="ARBA00023002"/>
    </source>
</evidence>
<evidence type="ECO:0000256" key="17">
    <source>
        <dbReference type="PIRSR" id="PIRSR017205-2"/>
    </source>
</evidence>
<dbReference type="Proteomes" id="UP000825935">
    <property type="component" value="Chromosome 10"/>
</dbReference>
<evidence type="ECO:0000256" key="16">
    <source>
        <dbReference type="PIRSR" id="PIRSR017205-1"/>
    </source>
</evidence>
<evidence type="ECO:0000256" key="1">
    <source>
        <dbReference type="ARBA" id="ARBA00001974"/>
    </source>
</evidence>
<dbReference type="SUPFAM" id="SSF110019">
    <property type="entry name" value="ERO1-like"/>
    <property type="match status" value="1"/>
</dbReference>
<accession>A0A8T2TYR6</accession>
<keyword evidence="20" id="KW-1185">Reference proteome</keyword>
<evidence type="ECO:0000313" key="19">
    <source>
        <dbReference type="EMBL" id="KAH7426514.1"/>
    </source>
</evidence>
<keyword evidence="15" id="KW-0676">Redox-active center</keyword>
<feature type="active site" description="Nucleophile" evidence="16">
    <location>
        <position position="373"/>
    </location>
</feature>
<feature type="binding site" evidence="17">
    <location>
        <position position="190"/>
    </location>
    <ligand>
        <name>FAD</name>
        <dbReference type="ChEBI" id="CHEBI:57692"/>
    </ligand>
</feature>
<evidence type="ECO:0000256" key="9">
    <source>
        <dbReference type="ARBA" id="ARBA00022827"/>
    </source>
</evidence>
<dbReference type="OrthoDB" id="269384at2759"/>
<dbReference type="InterPro" id="IPR007266">
    <property type="entry name" value="Ero1"/>
</dbReference>
<gene>
    <name evidence="19" type="ORF">KP509_10G004200</name>
</gene>
<dbReference type="GO" id="GO:0015035">
    <property type="term" value="F:protein-disulfide reductase activity"/>
    <property type="evidence" value="ECO:0007669"/>
    <property type="project" value="InterPro"/>
</dbReference>
<keyword evidence="7" id="KW-0732">Signal</keyword>
<evidence type="ECO:0000256" key="2">
    <source>
        <dbReference type="ARBA" id="ARBA00004367"/>
    </source>
</evidence>
<comment type="caution">
    <text evidence="19">The sequence shown here is derived from an EMBL/GenBank/DDBJ whole genome shotgun (WGS) entry which is preliminary data.</text>
</comment>
<feature type="binding site" evidence="17">
    <location>
        <position position="272"/>
    </location>
    <ligand>
        <name>FAD</name>
        <dbReference type="ChEBI" id="CHEBI:57692"/>
    </ligand>
</feature>
<sequence>MKSYGQPKMSGASSQKKRSGLALMGIVLIATASYFAHRQLTLTFGDGDSSKLRSHKEGNFCEYKMVNSINEGAVYPFLQRLVKTPFFRYFKVKLQCDCPHWADDEGMCRIKDCSVCECPDEEFPDVLKPSKLLPQGSVLCRDGPQSSTVVRSMGVASERWVESRDNPWTFDDETQEDGITYVNLLLNPERFTGYGGNSAHRIWNSIYNDYSRTSSKACVDGAEDSERDLESRVLYKLVSGLHSSISIHIAADYLLDEKAGLWGHNDTLLHERVLKHPLRVRNLYFVYLFVLRAVTKAAEYLQSADYETSRSTTREGSARSEMMEFLKNHKTMEICAGLLDEVRLWAAIQGHDSPIRLQKRFQNISSLMDCVGCEKCRLWGKLQILGLATALDINLSNAAKDSAQYNLHLHRNEAIALINLLNRLSESIHHLHQRPSVIG</sequence>
<evidence type="ECO:0000256" key="12">
    <source>
        <dbReference type="ARBA" id="ARBA00023136"/>
    </source>
</evidence>
<keyword evidence="5" id="KW-0813">Transport</keyword>
<feature type="active site" evidence="16">
    <location>
        <position position="376"/>
    </location>
</feature>
<organism evidence="19 20">
    <name type="scientific">Ceratopteris richardii</name>
    <name type="common">Triangle waterfern</name>
    <dbReference type="NCBI Taxonomy" id="49495"/>
    <lineage>
        <taxon>Eukaryota</taxon>
        <taxon>Viridiplantae</taxon>
        <taxon>Streptophyta</taxon>
        <taxon>Embryophyta</taxon>
        <taxon>Tracheophyta</taxon>
        <taxon>Polypodiopsida</taxon>
        <taxon>Polypodiidae</taxon>
        <taxon>Polypodiales</taxon>
        <taxon>Pteridineae</taxon>
        <taxon>Pteridaceae</taxon>
        <taxon>Parkerioideae</taxon>
        <taxon>Ceratopteris</taxon>
    </lineage>
</organism>
<comment type="subcellular location">
    <subcellularLocation>
        <location evidence="2">Endoplasmic reticulum membrane</location>
        <topology evidence="2">Peripheral membrane protein</topology>
        <orientation evidence="2">Lumenal side</orientation>
    </subcellularLocation>
</comment>
<keyword evidence="13 18" id="KW-1015">Disulfide bond</keyword>
<dbReference type="PANTHER" id="PTHR12613">
    <property type="entry name" value="ERO1-RELATED"/>
    <property type="match status" value="1"/>
</dbReference>
<comment type="similarity">
    <text evidence="3">Belongs to the EROs family.</text>
</comment>
<dbReference type="AlphaFoldDB" id="A0A8T2TYR6"/>
<evidence type="ECO:0000313" key="20">
    <source>
        <dbReference type="Proteomes" id="UP000825935"/>
    </source>
</evidence>
<dbReference type="PIRSF" id="PIRSF017205">
    <property type="entry name" value="ERO1"/>
    <property type="match status" value="1"/>
</dbReference>
<feature type="binding site" evidence="17">
    <location>
        <position position="242"/>
    </location>
    <ligand>
        <name>FAD</name>
        <dbReference type="ChEBI" id="CHEBI:57692"/>
    </ligand>
</feature>
<keyword evidence="11" id="KW-0560">Oxidoreductase</keyword>
<evidence type="ECO:0000256" key="13">
    <source>
        <dbReference type="ARBA" id="ARBA00023157"/>
    </source>
</evidence>
<dbReference type="GO" id="GO:0016972">
    <property type="term" value="F:thiol oxidase activity"/>
    <property type="evidence" value="ECO:0007669"/>
    <property type="project" value="InterPro"/>
</dbReference>
<dbReference type="EMBL" id="CM035415">
    <property type="protein sequence ID" value="KAH7426514.1"/>
    <property type="molecule type" value="Genomic_DNA"/>
</dbReference>